<feature type="transmembrane region" description="Helical" evidence="1">
    <location>
        <begin position="64"/>
        <end position="82"/>
    </location>
</feature>
<feature type="transmembrane region" description="Helical" evidence="1">
    <location>
        <begin position="124"/>
        <end position="149"/>
    </location>
</feature>
<evidence type="ECO:0000313" key="3">
    <source>
        <dbReference type="Proteomes" id="UP000008549"/>
    </source>
</evidence>
<dbReference type="HOGENOM" id="CLU_1321944_0_0_1"/>
<dbReference type="AlphaFoldDB" id="A8X8S7"/>
<dbReference type="InParanoid" id="A8X8S7"/>
<feature type="transmembrane region" description="Helical" evidence="1">
    <location>
        <begin position="12"/>
        <end position="36"/>
    </location>
</feature>
<dbReference type="Pfam" id="PF10327">
    <property type="entry name" value="7TM_GPCR_Sri"/>
    <property type="match status" value="2"/>
</dbReference>
<dbReference type="WormBase" id="CBG09568">
    <property type="protein sequence ID" value="CBP49437"/>
    <property type="gene ID" value="WBGene00031131"/>
    <property type="gene designation" value="Cbr-sri-18"/>
</dbReference>
<dbReference type="STRING" id="6238.A8X8S7"/>
<keyword evidence="1" id="KW-0812">Transmembrane</keyword>
<reference evidence="2 3" key="1">
    <citation type="journal article" date="2003" name="PLoS Biol.">
        <title>The genome sequence of Caenorhabditis briggsae: a platform for comparative genomics.</title>
        <authorList>
            <person name="Stein L.D."/>
            <person name="Bao Z."/>
            <person name="Blasiar D."/>
            <person name="Blumenthal T."/>
            <person name="Brent M.R."/>
            <person name="Chen N."/>
            <person name="Chinwalla A."/>
            <person name="Clarke L."/>
            <person name="Clee C."/>
            <person name="Coghlan A."/>
            <person name="Coulson A."/>
            <person name="D'Eustachio P."/>
            <person name="Fitch D.H."/>
            <person name="Fulton L.A."/>
            <person name="Fulton R.E."/>
            <person name="Griffiths-Jones S."/>
            <person name="Harris T.W."/>
            <person name="Hillier L.W."/>
            <person name="Kamath R."/>
            <person name="Kuwabara P.E."/>
            <person name="Mardis E.R."/>
            <person name="Marra M.A."/>
            <person name="Miner T.L."/>
            <person name="Minx P."/>
            <person name="Mullikin J.C."/>
            <person name="Plumb R.W."/>
            <person name="Rogers J."/>
            <person name="Schein J.E."/>
            <person name="Sohrmann M."/>
            <person name="Spieth J."/>
            <person name="Stajich J.E."/>
            <person name="Wei C."/>
            <person name="Willey D."/>
            <person name="Wilson R.K."/>
            <person name="Durbin R."/>
            <person name="Waterston R.H."/>
        </authorList>
    </citation>
    <scope>NUCLEOTIDE SEQUENCE [LARGE SCALE GENOMIC DNA]</scope>
    <source>
        <strain evidence="2 3">AF16</strain>
    </source>
</reference>
<evidence type="ECO:0000256" key="1">
    <source>
        <dbReference type="SAM" id="Phobius"/>
    </source>
</evidence>
<evidence type="ECO:0000313" key="4">
    <source>
        <dbReference type="WormBase" id="CBG09568"/>
    </source>
</evidence>
<protein>
    <submittedName>
        <fullName evidence="2">Protein CBR-SRI-18</fullName>
    </submittedName>
</protein>
<evidence type="ECO:0000313" key="2">
    <source>
        <dbReference type="EMBL" id="CAP29038.2"/>
    </source>
</evidence>
<keyword evidence="3" id="KW-1185">Reference proteome</keyword>
<dbReference type="InterPro" id="IPR019429">
    <property type="entry name" value="7TM_GPCR_serpentine_rcpt_Sri"/>
</dbReference>
<name>A8X8S7_CAEBR</name>
<keyword evidence="1" id="KW-0472">Membrane</keyword>
<dbReference type="Proteomes" id="UP000008549">
    <property type="component" value="Unassembled WGS sequence"/>
</dbReference>
<dbReference type="eggNOG" id="ENOG502THF7">
    <property type="taxonomic scope" value="Eukaryota"/>
</dbReference>
<gene>
    <name evidence="4" type="primary">sri-18</name>
    <name evidence="2" type="synonym">Cbr-sri-18</name>
    <name evidence="4" type="ORF">CBG09568</name>
    <name evidence="2" type="ORF">CBG_09568</name>
</gene>
<feature type="transmembrane region" description="Helical" evidence="1">
    <location>
        <begin position="170"/>
        <end position="198"/>
    </location>
</feature>
<keyword evidence="1" id="KW-1133">Transmembrane helix</keyword>
<accession>A8X8S7</accession>
<sequence>MLSSSRETVEQSIRIFMGTSGIVSFFINCFGIYLICYHHGMMDDYRYYLLYFQKNMLPAPMLKFSQIFSNVLPLVGTIAYAFSEPNDSQKRKIIDEKYSSIAAWLSEVKGIAIYDIDVSLNPSFFFLTFGIMSGTFILSTSYAILYTQLYVMLNSIKSKISHKTFKKHSVAIVSTVMQNLVFVIFFVSPIFLLAIVIYTGRDASGSLA</sequence>
<dbReference type="FunCoup" id="A8X8S7">
    <property type="interactions" value="141"/>
</dbReference>
<organism evidence="2 3">
    <name type="scientific">Caenorhabditis briggsae</name>
    <dbReference type="NCBI Taxonomy" id="6238"/>
    <lineage>
        <taxon>Eukaryota</taxon>
        <taxon>Metazoa</taxon>
        <taxon>Ecdysozoa</taxon>
        <taxon>Nematoda</taxon>
        <taxon>Chromadorea</taxon>
        <taxon>Rhabditida</taxon>
        <taxon>Rhabditina</taxon>
        <taxon>Rhabditomorpha</taxon>
        <taxon>Rhabditoidea</taxon>
        <taxon>Rhabditidae</taxon>
        <taxon>Peloderinae</taxon>
        <taxon>Caenorhabditis</taxon>
    </lineage>
</organism>
<proteinExistence type="predicted"/>
<dbReference type="EMBL" id="HE600998">
    <property type="protein sequence ID" value="CAP29038.2"/>
    <property type="molecule type" value="Genomic_DNA"/>
</dbReference>
<reference evidence="2 3" key="2">
    <citation type="journal article" date="2011" name="PLoS Genet.">
        <title>Caenorhabditis briggsae recombinant inbred line genotypes reveal inter-strain incompatibility and the evolution of recombination.</title>
        <authorList>
            <person name="Ross J.A."/>
            <person name="Koboldt D.C."/>
            <person name="Staisch J.E."/>
            <person name="Chamberlin H.M."/>
            <person name="Gupta B.P."/>
            <person name="Miller R.D."/>
            <person name="Baird S.E."/>
            <person name="Haag E.S."/>
        </authorList>
    </citation>
    <scope>NUCLEOTIDE SEQUENCE [LARGE SCALE GENOMIC DNA]</scope>
    <source>
        <strain evidence="2 3">AF16</strain>
    </source>
</reference>
<dbReference type="PANTHER" id="PTHR46964">
    <property type="entry name" value="SERPENTINE RECEPTOR, CLASS I-RELATED"/>
    <property type="match status" value="1"/>
</dbReference>